<dbReference type="InterPro" id="IPR036735">
    <property type="entry name" value="NGN_dom_sf"/>
</dbReference>
<dbReference type="AlphaFoldDB" id="A0A0A9XJQ5"/>
<organism evidence="2">
    <name type="scientific">Lygus hesperus</name>
    <name type="common">Western plant bug</name>
    <dbReference type="NCBI Taxonomy" id="30085"/>
    <lineage>
        <taxon>Eukaryota</taxon>
        <taxon>Metazoa</taxon>
        <taxon>Ecdysozoa</taxon>
        <taxon>Arthropoda</taxon>
        <taxon>Hexapoda</taxon>
        <taxon>Insecta</taxon>
        <taxon>Pterygota</taxon>
        <taxon>Neoptera</taxon>
        <taxon>Paraneoptera</taxon>
        <taxon>Hemiptera</taxon>
        <taxon>Heteroptera</taxon>
        <taxon>Panheteroptera</taxon>
        <taxon>Cimicomorpha</taxon>
        <taxon>Miridae</taxon>
        <taxon>Mirini</taxon>
        <taxon>Lygus</taxon>
    </lineage>
</organism>
<evidence type="ECO:0000313" key="2">
    <source>
        <dbReference type="EMBL" id="JAG19033.1"/>
    </source>
</evidence>
<sequence>MTAEELGHEYEERLRQLRAPRLKLQKPNTTYPYGAGSSSNTIEGQQVVSSLRYAAHLLPQESDPKVFAVKCRPRMARVLVARIVNKCYAYRVGRNFEHRCVDLGIISVFSLDHVK</sequence>
<protein>
    <submittedName>
        <fullName evidence="2">Transcription elongation factor SPT5</fullName>
    </submittedName>
</protein>
<dbReference type="EMBL" id="GBHO01024571">
    <property type="protein sequence ID" value="JAG19033.1"/>
    <property type="molecule type" value="Transcribed_RNA"/>
</dbReference>
<name>A0A0A9XJQ5_LYGHE</name>
<keyword evidence="2" id="KW-0648">Protein biosynthesis</keyword>
<accession>A0A0A9XJQ5</accession>
<dbReference type="GO" id="GO:0003746">
    <property type="term" value="F:translation elongation factor activity"/>
    <property type="evidence" value="ECO:0007669"/>
    <property type="project" value="UniProtKB-KW"/>
</dbReference>
<dbReference type="Pfam" id="PF03439">
    <property type="entry name" value="Spt5-NGN"/>
    <property type="match status" value="1"/>
</dbReference>
<dbReference type="GO" id="GO:0006354">
    <property type="term" value="P:DNA-templated transcription elongation"/>
    <property type="evidence" value="ECO:0007669"/>
    <property type="project" value="InterPro"/>
</dbReference>
<evidence type="ECO:0000259" key="1">
    <source>
        <dbReference type="Pfam" id="PF03439"/>
    </source>
</evidence>
<dbReference type="Gene3D" id="3.30.70.940">
    <property type="entry name" value="NusG, N-terminal domain"/>
    <property type="match status" value="1"/>
</dbReference>
<keyword evidence="2" id="KW-0251">Elongation factor</keyword>
<dbReference type="InterPro" id="IPR005100">
    <property type="entry name" value="NGN-domain"/>
</dbReference>
<gene>
    <name evidence="2" type="primary">SPT5_5</name>
    <name evidence="2" type="ORF">CM83_25688</name>
</gene>
<proteinExistence type="predicted"/>
<reference evidence="2" key="2">
    <citation type="submission" date="2014-07" db="EMBL/GenBank/DDBJ databases">
        <authorList>
            <person name="Hull J."/>
        </authorList>
    </citation>
    <scope>NUCLEOTIDE SEQUENCE</scope>
</reference>
<reference evidence="2" key="1">
    <citation type="journal article" date="2014" name="PLoS ONE">
        <title>Transcriptome-Based Identification of ABC Transporters in the Western Tarnished Plant Bug Lygus hesperus.</title>
        <authorList>
            <person name="Hull J.J."/>
            <person name="Chaney K."/>
            <person name="Geib S.M."/>
            <person name="Fabrick J.A."/>
            <person name="Brent C.S."/>
            <person name="Walsh D."/>
            <person name="Lavine L.C."/>
        </authorList>
    </citation>
    <scope>NUCLEOTIDE SEQUENCE</scope>
</reference>
<feature type="domain" description="NGN" evidence="1">
    <location>
        <begin position="65"/>
        <end position="115"/>
    </location>
</feature>